<protein>
    <recommendedName>
        <fullName evidence="4">Resolvase HTH domain-containing protein</fullName>
    </recommendedName>
</protein>
<evidence type="ECO:0000256" key="1">
    <source>
        <dbReference type="SAM" id="Phobius"/>
    </source>
</evidence>
<accession>A0A3M8HA87</accession>
<evidence type="ECO:0000313" key="2">
    <source>
        <dbReference type="EMBL" id="RNC99229.1"/>
    </source>
</evidence>
<evidence type="ECO:0000313" key="3">
    <source>
        <dbReference type="Proteomes" id="UP000279909"/>
    </source>
</evidence>
<dbReference type="AlphaFoldDB" id="A0A3M8HA87"/>
<keyword evidence="1" id="KW-0472">Membrane</keyword>
<name>A0A3M8HA87_9BACI</name>
<comment type="caution">
    <text evidence="2">The sequence shown here is derived from an EMBL/GenBank/DDBJ whole genome shotgun (WGS) entry which is preliminary data.</text>
</comment>
<sequence length="131" mass="14954">MDLSMILMIIGIVCIVVSFFLKDTSKRIEKDLEDLSISIYQETNSLKKRLKIVEEELLLEPNFSIKSASTPKIKETSVQKKQPTTVQQKQVNEILVSQVIQLNKQGYPIEEISKMSTLSTQQILSILRDGR</sequence>
<keyword evidence="3" id="KW-1185">Reference proteome</keyword>
<organism evidence="2 3">
    <name type="scientific">Lysinibacillus halotolerans</name>
    <dbReference type="NCBI Taxonomy" id="1368476"/>
    <lineage>
        <taxon>Bacteria</taxon>
        <taxon>Bacillati</taxon>
        <taxon>Bacillota</taxon>
        <taxon>Bacilli</taxon>
        <taxon>Bacillales</taxon>
        <taxon>Bacillaceae</taxon>
        <taxon>Lysinibacillus</taxon>
    </lineage>
</organism>
<dbReference type="EMBL" id="RHLQ01000017">
    <property type="protein sequence ID" value="RNC99229.1"/>
    <property type="molecule type" value="Genomic_DNA"/>
</dbReference>
<keyword evidence="1" id="KW-0812">Transmembrane</keyword>
<dbReference type="Proteomes" id="UP000279909">
    <property type="component" value="Unassembled WGS sequence"/>
</dbReference>
<gene>
    <name evidence="2" type="ORF">EC501_08650</name>
</gene>
<evidence type="ECO:0008006" key="4">
    <source>
        <dbReference type="Google" id="ProtNLM"/>
    </source>
</evidence>
<dbReference type="OrthoDB" id="2454584at2"/>
<feature type="transmembrane region" description="Helical" evidence="1">
    <location>
        <begin position="6"/>
        <end position="21"/>
    </location>
</feature>
<dbReference type="RefSeq" id="WP_122971886.1">
    <property type="nucleotide sequence ID" value="NZ_RHLQ01000017.1"/>
</dbReference>
<keyword evidence="1" id="KW-1133">Transmembrane helix</keyword>
<reference evidence="2 3" key="1">
    <citation type="journal article" date="2014" name="Int. J. Syst. Evol. Microbiol.">
        <title>Lysinibacillus halotolerans sp. nov., isolated from saline-alkaline soil.</title>
        <authorList>
            <person name="Kong D."/>
            <person name="Wang Y."/>
            <person name="Zhao B."/>
            <person name="Li Y."/>
            <person name="Song J."/>
            <person name="Zhai Y."/>
            <person name="Zhang C."/>
            <person name="Wang H."/>
            <person name="Chen X."/>
            <person name="Zhao B."/>
            <person name="Ruan Z."/>
        </authorList>
    </citation>
    <scope>NUCLEOTIDE SEQUENCE [LARGE SCALE GENOMIC DNA]</scope>
    <source>
        <strain evidence="2 3">MCCC 1A12703</strain>
    </source>
</reference>
<proteinExistence type="predicted"/>